<feature type="compositionally biased region" description="Basic and acidic residues" evidence="1">
    <location>
        <begin position="458"/>
        <end position="467"/>
    </location>
</feature>
<comment type="caution">
    <text evidence="2">The sequence shown here is derived from an EMBL/GenBank/DDBJ whole genome shotgun (WGS) entry which is preliminary data.</text>
</comment>
<dbReference type="AlphaFoldDB" id="A0AB34HG36"/>
<feature type="region of interest" description="Disordered" evidence="1">
    <location>
        <begin position="226"/>
        <end position="261"/>
    </location>
</feature>
<evidence type="ECO:0000313" key="3">
    <source>
        <dbReference type="Proteomes" id="UP001159641"/>
    </source>
</evidence>
<feature type="compositionally biased region" description="Basic and acidic residues" evidence="1">
    <location>
        <begin position="245"/>
        <end position="261"/>
    </location>
</feature>
<dbReference type="InterPro" id="IPR035969">
    <property type="entry name" value="Rab-GAP_TBC_sf"/>
</dbReference>
<gene>
    <name evidence="2" type="ORF">J1605_020678</name>
</gene>
<feature type="region of interest" description="Disordered" evidence="1">
    <location>
        <begin position="284"/>
        <end position="332"/>
    </location>
</feature>
<proteinExistence type="predicted"/>
<dbReference type="Proteomes" id="UP001159641">
    <property type="component" value="Unassembled WGS sequence"/>
</dbReference>
<feature type="region of interest" description="Disordered" evidence="1">
    <location>
        <begin position="86"/>
        <end position="125"/>
    </location>
</feature>
<accession>A0AB34HG36</accession>
<sequence>MEKRDTLLALERAQITSKYEQVSPRQRSETLRADAAQESEARRGSEPGRTGKAQVGIVTSQSRNIPQAGLTAAQLRIVAPRSRYVPGGIRVKDEQGRSRPGSQSSGAGEAQVGNDSQHSQQEQVSICRKTSLEVEPITPAQSLDPWWPQRVRVCTGLELRGLREAAGAGLGAGPGLDLSREASMPSPGLCLPGSERGLSLVSRLRRAWPQREGRLGHRSLRIRWAQPSSHVGTVPEGSASLGGDSGEKARPGHSVGREEETRCTCMELARGGLRVLGSWRAASSLQEGGLEQGEALGSNSPETPEPGPPLSGRAGPGRTRRRVGDQHRQEALPSLSTQGLSVGGLSTHSARMQWRVYKGIPPQVRGQVWSLLLDVEKVKAETKGNTTYSLSTCSGAALTGQAIRSLGGGLHLGDPLPIPSAFLAPPRLTAPRSAWQEGPAQSPLLPIPSGPVQTLDPEMDRCHLESK</sequence>
<feature type="compositionally biased region" description="Low complexity" evidence="1">
    <location>
        <begin position="284"/>
        <end position="298"/>
    </location>
</feature>
<evidence type="ECO:0000256" key="1">
    <source>
        <dbReference type="SAM" id="MobiDB-lite"/>
    </source>
</evidence>
<name>A0AB34HG36_ESCRO</name>
<feature type="region of interest" description="Disordered" evidence="1">
    <location>
        <begin position="432"/>
        <end position="467"/>
    </location>
</feature>
<feature type="compositionally biased region" description="Low complexity" evidence="1">
    <location>
        <begin position="98"/>
        <end position="108"/>
    </location>
</feature>
<reference evidence="2 3" key="1">
    <citation type="submission" date="2022-11" db="EMBL/GenBank/DDBJ databases">
        <title>Whole genome sequence of Eschrichtius robustus ER-17-0199.</title>
        <authorList>
            <person name="Bruniche-Olsen A."/>
            <person name="Black A.N."/>
            <person name="Fields C.J."/>
            <person name="Walden K."/>
            <person name="Dewoody J.A."/>
        </authorList>
    </citation>
    <scope>NUCLEOTIDE SEQUENCE [LARGE SCALE GENOMIC DNA]</scope>
    <source>
        <strain evidence="2">ER-17-0199</strain>
        <tissue evidence="2">Blubber</tissue>
    </source>
</reference>
<keyword evidence="3" id="KW-1185">Reference proteome</keyword>
<protein>
    <submittedName>
        <fullName evidence="2">Uncharacterized protein</fullName>
    </submittedName>
</protein>
<organism evidence="2 3">
    <name type="scientific">Eschrichtius robustus</name>
    <name type="common">California gray whale</name>
    <name type="synonym">Eschrichtius gibbosus</name>
    <dbReference type="NCBI Taxonomy" id="9764"/>
    <lineage>
        <taxon>Eukaryota</taxon>
        <taxon>Metazoa</taxon>
        <taxon>Chordata</taxon>
        <taxon>Craniata</taxon>
        <taxon>Vertebrata</taxon>
        <taxon>Euteleostomi</taxon>
        <taxon>Mammalia</taxon>
        <taxon>Eutheria</taxon>
        <taxon>Laurasiatheria</taxon>
        <taxon>Artiodactyla</taxon>
        <taxon>Whippomorpha</taxon>
        <taxon>Cetacea</taxon>
        <taxon>Mysticeti</taxon>
        <taxon>Eschrichtiidae</taxon>
        <taxon>Eschrichtius</taxon>
    </lineage>
</organism>
<dbReference type="SUPFAM" id="SSF47923">
    <property type="entry name" value="Ypt/Rab-GAP domain of gyp1p"/>
    <property type="match status" value="1"/>
</dbReference>
<dbReference type="EMBL" id="JAIQCJ010001303">
    <property type="protein sequence ID" value="KAJ8791238.1"/>
    <property type="molecule type" value="Genomic_DNA"/>
</dbReference>
<feature type="compositionally biased region" description="Polar residues" evidence="1">
    <location>
        <begin position="113"/>
        <end position="124"/>
    </location>
</feature>
<evidence type="ECO:0000313" key="2">
    <source>
        <dbReference type="EMBL" id="KAJ8791238.1"/>
    </source>
</evidence>
<feature type="region of interest" description="Disordered" evidence="1">
    <location>
        <begin position="18"/>
        <end position="64"/>
    </location>
</feature>